<dbReference type="InterPro" id="IPR011989">
    <property type="entry name" value="ARM-like"/>
</dbReference>
<evidence type="ECO:0000256" key="1">
    <source>
        <dbReference type="ARBA" id="ARBA00004123"/>
    </source>
</evidence>
<dbReference type="PANTHER" id="PTHR10997">
    <property type="entry name" value="IMPORTIN-7, 8, 11"/>
    <property type="match status" value="1"/>
</dbReference>
<reference evidence="6" key="1">
    <citation type="submission" date="2022-07" db="EMBL/GenBank/DDBJ databases">
        <title>Phylogenomic reconstructions and comparative analyses of Kickxellomycotina fungi.</title>
        <authorList>
            <person name="Reynolds N.K."/>
            <person name="Stajich J.E."/>
            <person name="Barry K."/>
            <person name="Grigoriev I.V."/>
            <person name="Crous P."/>
            <person name="Smith M.E."/>
        </authorList>
    </citation>
    <scope>NUCLEOTIDE SEQUENCE</scope>
    <source>
        <strain evidence="6">BCRC 34381</strain>
    </source>
</reference>
<evidence type="ECO:0000313" key="7">
    <source>
        <dbReference type="Proteomes" id="UP001143981"/>
    </source>
</evidence>
<evidence type="ECO:0000313" key="6">
    <source>
        <dbReference type="EMBL" id="KAJ1733744.1"/>
    </source>
</evidence>
<dbReference type="PROSITE" id="PS50166">
    <property type="entry name" value="IMPORTIN_B_NT"/>
    <property type="match status" value="1"/>
</dbReference>
<dbReference type="Proteomes" id="UP001143981">
    <property type="component" value="Unassembled WGS sequence"/>
</dbReference>
<dbReference type="InterPro" id="IPR016024">
    <property type="entry name" value="ARM-type_fold"/>
</dbReference>
<comment type="subcellular location">
    <subcellularLocation>
        <location evidence="1">Nucleus</location>
    </subcellularLocation>
</comment>
<dbReference type="PANTHER" id="PTHR10997:SF7">
    <property type="entry name" value="IMPORTIN-11"/>
    <property type="match status" value="1"/>
</dbReference>
<accession>A0A9W8CY48</accession>
<comment type="similarity">
    <text evidence="2">Belongs to the importin beta family.</text>
</comment>
<dbReference type="Pfam" id="PF03810">
    <property type="entry name" value="IBN_N"/>
    <property type="match status" value="1"/>
</dbReference>
<protein>
    <recommendedName>
        <fullName evidence="5">Importin N-terminal domain-containing protein</fullName>
    </recommendedName>
</protein>
<proteinExistence type="inferred from homology"/>
<dbReference type="InterPro" id="IPR001494">
    <property type="entry name" value="Importin-beta_N"/>
</dbReference>
<dbReference type="EMBL" id="JANBOI010000118">
    <property type="protein sequence ID" value="KAJ1733744.1"/>
    <property type="molecule type" value="Genomic_DNA"/>
</dbReference>
<keyword evidence="7" id="KW-1185">Reference proteome</keyword>
<dbReference type="SUPFAM" id="SSF48371">
    <property type="entry name" value="ARM repeat"/>
    <property type="match status" value="1"/>
</dbReference>
<organism evidence="6 7">
    <name type="scientific">Coemansia biformis</name>
    <dbReference type="NCBI Taxonomy" id="1286918"/>
    <lineage>
        <taxon>Eukaryota</taxon>
        <taxon>Fungi</taxon>
        <taxon>Fungi incertae sedis</taxon>
        <taxon>Zoopagomycota</taxon>
        <taxon>Kickxellomycotina</taxon>
        <taxon>Kickxellomycetes</taxon>
        <taxon>Kickxellales</taxon>
        <taxon>Kickxellaceae</taxon>
        <taxon>Coemansia</taxon>
    </lineage>
</organism>
<keyword evidence="4" id="KW-0539">Nucleus</keyword>
<dbReference type="OrthoDB" id="361693at2759"/>
<keyword evidence="3" id="KW-0813">Transport</keyword>
<feature type="domain" description="Importin N-terminal" evidence="5">
    <location>
        <begin position="25"/>
        <end position="97"/>
    </location>
</feature>
<sequence>MDDRQAAVGVLEAALSQDPACVAQAEERLAVLATRPNFHAFLFDIFADRSVPSQVRWMAIISLKNGIDKYWKRSAQYPIRISEKELVRPRLLTLLDEDNPLIALQYCVAVAKIARWEYPRVWPGFAEELLAQISAVAADQSAPAARRSAMEHNALHMLHLFVKSLSARTLPLERQKMRELTPLVFAVLVPIYEQRLDQFHAVLMQAGAQLAHDAGFFAETLPLLRSIRFCVKVLRRLWVFGYEKIESADSTAQGFFVATIGHQPAFYDVYRGLAESTAGVASDEYLLVLRKIVLLYGKLYLDFQKYHAVQFITVPCTKNMLHWYWQQISSEAPRLVVPLAAADSDADSDAPEPTLEPLLIQGLVLYKNVAKNYFYQPEDSDGPDSDSRRCRQIIDDEVLTPAFVAQMAETLMLRYIPLKPRDLERWQDDPEGWLADEDSDYWNFEVRRCAEHLFVDLVSQNRARLAPELAALVLQSDAVDGALSPTELHYRRDGRYAALGLCAVDLYDHVDFCQWLKQHPAVDSPMGAVKWRMAWLVGKWVTVKFPADQRPRAYALLLGLAGASEPLIVRMEALSSLKCCVNDWDFAAEQFAPFMQLAIERIAELLAAVATPECRMRAVNFLSSLVQHMQREIVPYAASIVRLIPPLWDSATGENMYQTAILVLITKLVEALGAQSTELQAFVAPLIRHSVNLDDPAHVYLMEDGIELWLVLVRSATGLDASILALLPLAAQLIQCSTESLRRVLKIIEGYLLIDGARVYLEGGPAIVDALHTLVADASLTARATAAGYNTLGLLVQCMPAETSSRALLESNVLWTAFTCVVDKREAAPVLVHHAGFLARTALQYPVLFREFLSAQNADVAHAFAENWVELYYNVTDVARRRLLALGFATAIVTTNDGILKALPVMVPVWNEIMSDTGASLAHLSDVGDDDDDFSNNCGEVMVAENERRKRLLAADPAHKLDARLEFARSMEGCEALNGADRFQAILAQVGGSDLEDFKNQLG</sequence>
<evidence type="ECO:0000256" key="4">
    <source>
        <dbReference type="ARBA" id="ARBA00023242"/>
    </source>
</evidence>
<evidence type="ECO:0000256" key="2">
    <source>
        <dbReference type="ARBA" id="ARBA00007991"/>
    </source>
</evidence>
<dbReference type="GO" id="GO:0005635">
    <property type="term" value="C:nuclear envelope"/>
    <property type="evidence" value="ECO:0007669"/>
    <property type="project" value="TreeGrafter"/>
</dbReference>
<dbReference type="InterPro" id="IPR058669">
    <property type="entry name" value="TPR_IPO7/11-like"/>
</dbReference>
<dbReference type="GO" id="GO:0031267">
    <property type="term" value="F:small GTPase binding"/>
    <property type="evidence" value="ECO:0007669"/>
    <property type="project" value="InterPro"/>
</dbReference>
<name>A0A9W8CY48_9FUNG</name>
<dbReference type="GO" id="GO:0006606">
    <property type="term" value="P:protein import into nucleus"/>
    <property type="evidence" value="ECO:0007669"/>
    <property type="project" value="TreeGrafter"/>
</dbReference>
<comment type="caution">
    <text evidence="6">The sequence shown here is derived from an EMBL/GenBank/DDBJ whole genome shotgun (WGS) entry which is preliminary data.</text>
</comment>
<evidence type="ECO:0000259" key="5">
    <source>
        <dbReference type="PROSITE" id="PS50166"/>
    </source>
</evidence>
<gene>
    <name evidence="6" type="ORF">LPJ61_001412</name>
</gene>
<evidence type="ECO:0000256" key="3">
    <source>
        <dbReference type="ARBA" id="ARBA00022448"/>
    </source>
</evidence>
<dbReference type="SMART" id="SM00913">
    <property type="entry name" value="IBN_N"/>
    <property type="match status" value="1"/>
</dbReference>
<dbReference type="Gene3D" id="1.25.10.10">
    <property type="entry name" value="Leucine-rich Repeat Variant"/>
    <property type="match status" value="1"/>
</dbReference>
<dbReference type="GO" id="GO:0005829">
    <property type="term" value="C:cytosol"/>
    <property type="evidence" value="ECO:0007669"/>
    <property type="project" value="TreeGrafter"/>
</dbReference>
<dbReference type="AlphaFoldDB" id="A0A9W8CY48"/>
<dbReference type="Pfam" id="PF25758">
    <property type="entry name" value="TPR_IPO11"/>
    <property type="match status" value="1"/>
</dbReference>